<evidence type="ECO:0000313" key="2">
    <source>
        <dbReference type="EMBL" id="OGG34495.1"/>
    </source>
</evidence>
<dbReference type="Pfam" id="PF13692">
    <property type="entry name" value="Glyco_trans_1_4"/>
    <property type="match status" value="1"/>
</dbReference>
<gene>
    <name evidence="2" type="ORF">A2363_04825</name>
</gene>
<reference evidence="2 3" key="1">
    <citation type="journal article" date="2016" name="Nat. Commun.">
        <title>Thousands of microbial genomes shed light on interconnected biogeochemical processes in an aquifer system.</title>
        <authorList>
            <person name="Anantharaman K."/>
            <person name="Brown C.T."/>
            <person name="Hug L.A."/>
            <person name="Sharon I."/>
            <person name="Castelle C.J."/>
            <person name="Probst A.J."/>
            <person name="Thomas B.C."/>
            <person name="Singh A."/>
            <person name="Wilkins M.J."/>
            <person name="Karaoz U."/>
            <person name="Brodie E.L."/>
            <person name="Williams K.H."/>
            <person name="Hubbard S.S."/>
            <person name="Banfield J.F."/>
        </authorList>
    </citation>
    <scope>NUCLEOTIDE SEQUENCE [LARGE SCALE GENOMIC DNA]</scope>
</reference>
<dbReference type="Proteomes" id="UP000176186">
    <property type="component" value="Unassembled WGS sequence"/>
</dbReference>
<dbReference type="InterPro" id="IPR028098">
    <property type="entry name" value="Glyco_trans_4-like_N"/>
</dbReference>
<organism evidence="2 3">
    <name type="scientific">Candidatus Gottesmanbacteria bacterium RIFOXYB1_FULL_47_11</name>
    <dbReference type="NCBI Taxonomy" id="1798401"/>
    <lineage>
        <taxon>Bacteria</taxon>
        <taxon>Candidatus Gottesmaniibacteriota</taxon>
    </lineage>
</organism>
<dbReference type="SUPFAM" id="SSF53756">
    <property type="entry name" value="UDP-Glycosyltransferase/glycogen phosphorylase"/>
    <property type="match status" value="1"/>
</dbReference>
<dbReference type="Gene3D" id="3.40.50.2000">
    <property type="entry name" value="Glycogen Phosphorylase B"/>
    <property type="match status" value="2"/>
</dbReference>
<evidence type="ECO:0000313" key="3">
    <source>
        <dbReference type="Proteomes" id="UP000176186"/>
    </source>
</evidence>
<dbReference type="PANTHER" id="PTHR12526:SF630">
    <property type="entry name" value="GLYCOSYLTRANSFERASE"/>
    <property type="match status" value="1"/>
</dbReference>
<name>A0A1F6BC45_9BACT</name>
<dbReference type="EMBL" id="MFKE01000028">
    <property type="protein sequence ID" value="OGG34495.1"/>
    <property type="molecule type" value="Genomic_DNA"/>
</dbReference>
<comment type="caution">
    <text evidence="2">The sequence shown here is derived from an EMBL/GenBank/DDBJ whole genome shotgun (WGS) entry which is preliminary data.</text>
</comment>
<dbReference type="Pfam" id="PF13439">
    <property type="entry name" value="Glyco_transf_4"/>
    <property type="match status" value="1"/>
</dbReference>
<dbReference type="PANTHER" id="PTHR12526">
    <property type="entry name" value="GLYCOSYLTRANSFERASE"/>
    <property type="match status" value="1"/>
</dbReference>
<evidence type="ECO:0000259" key="1">
    <source>
        <dbReference type="Pfam" id="PF13439"/>
    </source>
</evidence>
<dbReference type="STRING" id="1798401.A2363_04825"/>
<proteinExistence type="predicted"/>
<accession>A0A1F6BC45</accession>
<dbReference type="CDD" id="cd03801">
    <property type="entry name" value="GT4_PimA-like"/>
    <property type="match status" value="1"/>
</dbReference>
<feature type="domain" description="Glycosyltransferase subfamily 4-like N-terminal" evidence="1">
    <location>
        <begin position="17"/>
        <end position="203"/>
    </location>
</feature>
<protein>
    <recommendedName>
        <fullName evidence="1">Glycosyltransferase subfamily 4-like N-terminal domain-containing protein</fullName>
    </recommendedName>
</protein>
<sequence>MKILFVSAVLPYPLHSGGQIRIYNLLKRLSKKHEIHLFAFIRSEKEKSYVSELSFCKKVTTVLRGRVWQPKYLWKTLTGTYPLLWNSYHSSEMLSVLSSEVAGGNYDLIHIEPGYVWPAIPTEHRIPIVIAEHNIEHRVYSAYMAQFSLLPLKPFLRMDVAKMTRWEQRIWKEAAHIVTVSESDRSAIGQANVSVVPNGVDTASFAFRPKKTMGKPLTFLYVGNFRWMENRDAAEHIIRDIWPVIRVKYPDATLRIVGDHAPGGQYYVGRVDDIHKEFEGADILLAPIRIGGGTKYKILEAMASGLPVITSRLGIEGMDTHSVLIAQTPEEAIQSIRTLENNTKRMQLVSRARQIIEKEYSWDLIAQKLNVVWNSQ</sequence>
<dbReference type="AlphaFoldDB" id="A0A1F6BC45"/>